<dbReference type="InterPro" id="IPR008271">
    <property type="entry name" value="Ser/Thr_kinase_AS"/>
</dbReference>
<proteinExistence type="predicted"/>
<dbReference type="GO" id="GO:0005524">
    <property type="term" value="F:ATP binding"/>
    <property type="evidence" value="ECO:0007669"/>
    <property type="project" value="UniProtKB-UniRule"/>
</dbReference>
<dbReference type="FunFam" id="3.30.200.20:FF:000394">
    <property type="entry name" value="Leucine-rich repeat receptor-like protein kinase"/>
    <property type="match status" value="1"/>
</dbReference>
<feature type="binding site" evidence="16">
    <location>
        <position position="609"/>
    </location>
    <ligand>
        <name>ATP</name>
        <dbReference type="ChEBI" id="CHEBI:30616"/>
    </ligand>
</feature>
<dbReference type="Pfam" id="PF07714">
    <property type="entry name" value="PK_Tyr_Ser-Thr"/>
    <property type="match status" value="1"/>
</dbReference>
<dbReference type="Pfam" id="PF12819">
    <property type="entry name" value="Malectin_like"/>
    <property type="match status" value="1"/>
</dbReference>
<dbReference type="InterPro" id="IPR000719">
    <property type="entry name" value="Prot_kinase_dom"/>
</dbReference>
<organism evidence="20 21">
    <name type="scientific">Abrus precatorius</name>
    <name type="common">Indian licorice</name>
    <name type="synonym">Glycine abrus</name>
    <dbReference type="NCBI Taxonomy" id="3816"/>
    <lineage>
        <taxon>Eukaryota</taxon>
        <taxon>Viridiplantae</taxon>
        <taxon>Streptophyta</taxon>
        <taxon>Embryophyta</taxon>
        <taxon>Tracheophyta</taxon>
        <taxon>Spermatophyta</taxon>
        <taxon>Magnoliopsida</taxon>
        <taxon>eudicotyledons</taxon>
        <taxon>Gunneridae</taxon>
        <taxon>Pentapetalae</taxon>
        <taxon>rosids</taxon>
        <taxon>fabids</taxon>
        <taxon>Fabales</taxon>
        <taxon>Fabaceae</taxon>
        <taxon>Papilionoideae</taxon>
        <taxon>50 kb inversion clade</taxon>
        <taxon>NPAAA clade</taxon>
        <taxon>indigoferoid/millettioid clade</taxon>
        <taxon>Abreae</taxon>
        <taxon>Abrus</taxon>
    </lineage>
</organism>
<name>A0A8B8MI14_ABRPR</name>
<dbReference type="InterPro" id="IPR011009">
    <property type="entry name" value="Kinase-like_dom_sf"/>
</dbReference>
<dbReference type="AlphaFoldDB" id="A0A8B8MI14"/>
<reference evidence="20" key="1">
    <citation type="journal article" date="2019" name="Toxins">
        <title>Detection of Abrin-Like and Prepropulchellin-Like Toxin Genes and Transcripts Using Whole Genome Sequencing and Full-Length Transcript Sequencing of Abrus precatorius.</title>
        <authorList>
            <person name="Hovde B.T."/>
            <person name="Daligault H.E."/>
            <person name="Hanschen E.R."/>
            <person name="Kunde Y.A."/>
            <person name="Johnson M.B."/>
            <person name="Starkenburg S.R."/>
            <person name="Johnson S.L."/>
        </authorList>
    </citation>
    <scope>NUCLEOTIDE SEQUENCE [LARGE SCALE GENOMIC DNA]</scope>
</reference>
<dbReference type="InterPro" id="IPR017441">
    <property type="entry name" value="Protein_kinase_ATP_BS"/>
</dbReference>
<feature type="domain" description="Protein kinase" evidence="19">
    <location>
        <begin position="581"/>
        <end position="834"/>
    </location>
</feature>
<gene>
    <name evidence="21" type="primary">LOC113874321</name>
</gene>
<comment type="subcellular location">
    <subcellularLocation>
        <location evidence="1">Membrane</location>
        <topology evidence="1">Single-pass membrane protein</topology>
    </subcellularLocation>
</comment>
<dbReference type="Proteomes" id="UP000694853">
    <property type="component" value="Unplaced"/>
</dbReference>
<reference evidence="21" key="2">
    <citation type="submission" date="2025-08" db="UniProtKB">
        <authorList>
            <consortium name="RefSeq"/>
        </authorList>
    </citation>
    <scope>IDENTIFICATION</scope>
    <source>
        <tissue evidence="21">Young leaves</tissue>
    </source>
</reference>
<evidence type="ECO:0000256" key="9">
    <source>
        <dbReference type="ARBA" id="ARBA00022741"/>
    </source>
</evidence>
<dbReference type="InterPro" id="IPR001611">
    <property type="entry name" value="Leu-rich_rpt"/>
</dbReference>
<dbReference type="InterPro" id="IPR032675">
    <property type="entry name" value="LRR_dom_sf"/>
</dbReference>
<evidence type="ECO:0000256" key="1">
    <source>
        <dbReference type="ARBA" id="ARBA00004167"/>
    </source>
</evidence>
<dbReference type="Gene3D" id="3.80.10.10">
    <property type="entry name" value="Ribonuclease Inhibitor"/>
    <property type="match status" value="1"/>
</dbReference>
<dbReference type="GO" id="GO:0016020">
    <property type="term" value="C:membrane"/>
    <property type="evidence" value="ECO:0007669"/>
    <property type="project" value="UniProtKB-SubCell"/>
</dbReference>
<evidence type="ECO:0000256" key="7">
    <source>
        <dbReference type="ARBA" id="ARBA00022729"/>
    </source>
</evidence>
<dbReference type="PANTHER" id="PTHR45631">
    <property type="entry name" value="OS07G0107800 PROTEIN-RELATED"/>
    <property type="match status" value="1"/>
</dbReference>
<keyword evidence="20" id="KW-1185">Reference proteome</keyword>
<feature type="transmembrane region" description="Helical" evidence="17">
    <location>
        <begin position="522"/>
        <end position="544"/>
    </location>
</feature>
<dbReference type="Pfam" id="PF13855">
    <property type="entry name" value="LRR_8"/>
    <property type="match status" value="1"/>
</dbReference>
<keyword evidence="12 17" id="KW-1133">Transmembrane helix</keyword>
<evidence type="ECO:0000256" key="11">
    <source>
        <dbReference type="ARBA" id="ARBA00022840"/>
    </source>
</evidence>
<evidence type="ECO:0000256" key="8">
    <source>
        <dbReference type="ARBA" id="ARBA00022737"/>
    </source>
</evidence>
<evidence type="ECO:0000256" key="12">
    <source>
        <dbReference type="ARBA" id="ARBA00022989"/>
    </source>
</evidence>
<evidence type="ECO:0000256" key="16">
    <source>
        <dbReference type="PROSITE-ProRule" id="PRU10141"/>
    </source>
</evidence>
<evidence type="ECO:0000259" key="19">
    <source>
        <dbReference type="PROSITE" id="PS50011"/>
    </source>
</evidence>
<comment type="catalytic activity">
    <reaction evidence="14">
        <text>L-threonyl-[protein] + ATP = O-phospho-L-threonyl-[protein] + ADP + H(+)</text>
        <dbReference type="Rhea" id="RHEA:46608"/>
        <dbReference type="Rhea" id="RHEA-COMP:11060"/>
        <dbReference type="Rhea" id="RHEA-COMP:11605"/>
        <dbReference type="ChEBI" id="CHEBI:15378"/>
        <dbReference type="ChEBI" id="CHEBI:30013"/>
        <dbReference type="ChEBI" id="CHEBI:30616"/>
        <dbReference type="ChEBI" id="CHEBI:61977"/>
        <dbReference type="ChEBI" id="CHEBI:456216"/>
        <dbReference type="EC" id="2.7.11.1"/>
    </reaction>
</comment>
<dbReference type="PROSITE" id="PS50011">
    <property type="entry name" value="PROTEIN_KINASE_DOM"/>
    <property type="match status" value="1"/>
</dbReference>
<dbReference type="PROSITE" id="PS00107">
    <property type="entry name" value="PROTEIN_KINASE_ATP"/>
    <property type="match status" value="1"/>
</dbReference>
<keyword evidence="3" id="KW-0723">Serine/threonine-protein kinase</keyword>
<sequence length="834" mass="94578">MPWILVLALCASSTIVILGETNERRDRKLANIDHSDLVSIDCGVNESYIDRTTNMQYQADEIQFGKIYNVSWNYNFEYVSQIEKQLNTLRSFPDGKRNCYTLELKQGKNKKYMMRAYLAYGNYDNKETPPIFDLHLGVDFLKRINLTQEPHPVIRIEAIHFSSTATIDFCLVNIDHGVPFISLLELSPLETSVYQTSSTLLTLDLLTRINLGVSPDNNYFIRYMDDVYGRSWQVRTEYNENPKKTSSAIDLDKLVDPYKLPSEVLSTAVEALNLSDSLEYTMNYDADSEYYVYLHFFDFKDRANKMNRILNITINGFDDDVTQPLTLSYWKPNSVILPIKQGMGIYKILIEAISYSDLPAMLNALEIYRVVPQSDSATQQDDVDAMWNIKDFYKISRMNWQGDPCEPKNFTWEGLTCSNGDTPRIISLNLSSSKLSGEIDISFSNLTYLEILDLSNNQLIGEVPEYFAELPRLKILNLSRNMLSGSIPMSLKAKSNDTLQLSLDGNIDMYQTGSWESNNQKFIVPLVVSVTTFFAVLIISTMVIRRLRKKEKVISSSSVEEEQLKSTNQVFSYSEILRITDNFETMIGKGGFGKVYLGTLEGGIRVAVKTLSLPSTQGYKEFQSEAKLLMHVHHRNVVSLVGYCDEGDAKALVYEYLPEGNLQQKLSDKNTNVLEWTKRLKIALDAANGVDYLHNGCKPPIIHRDLKLSNILLDENMHAKISDFGMSKSFANDSDTYVTTYPAGTPGYVDPEFYCTGTLNKKSDVYSFGIILLELITGQPALRGTPDNLSYILPWVNLKLRTGDIQEIVDPRLRGKYNTTSAWKLLGTAMSCLA</sequence>
<keyword evidence="4" id="KW-0433">Leucine-rich repeat</keyword>
<feature type="signal peptide" evidence="18">
    <location>
        <begin position="1"/>
        <end position="19"/>
    </location>
</feature>
<accession>A0A8B8MI14</accession>
<evidence type="ECO:0000256" key="18">
    <source>
        <dbReference type="SAM" id="SignalP"/>
    </source>
</evidence>
<evidence type="ECO:0000256" key="14">
    <source>
        <dbReference type="ARBA" id="ARBA00047899"/>
    </source>
</evidence>
<dbReference type="SMART" id="SM00220">
    <property type="entry name" value="S_TKc"/>
    <property type="match status" value="1"/>
</dbReference>
<evidence type="ECO:0000256" key="17">
    <source>
        <dbReference type="SAM" id="Phobius"/>
    </source>
</evidence>
<keyword evidence="10" id="KW-0418">Kinase</keyword>
<keyword evidence="8" id="KW-0677">Repeat</keyword>
<dbReference type="FunFam" id="3.80.10.10:FF:000129">
    <property type="entry name" value="Leucine-rich repeat receptor-like kinase"/>
    <property type="match status" value="1"/>
</dbReference>
<dbReference type="Gene3D" id="1.10.510.10">
    <property type="entry name" value="Transferase(Phosphotransferase) domain 1"/>
    <property type="match status" value="1"/>
</dbReference>
<dbReference type="InterPro" id="IPR001245">
    <property type="entry name" value="Ser-Thr/Tyr_kinase_cat_dom"/>
</dbReference>
<dbReference type="InterPro" id="IPR024788">
    <property type="entry name" value="Malectin-like_Carb-bd_dom"/>
</dbReference>
<dbReference type="SUPFAM" id="SSF52058">
    <property type="entry name" value="L domain-like"/>
    <property type="match status" value="1"/>
</dbReference>
<protein>
    <recommendedName>
        <fullName evidence="2">non-specific serine/threonine protein kinase</fullName>
        <ecNumber evidence="2">2.7.11.1</ecNumber>
    </recommendedName>
</protein>
<dbReference type="OrthoDB" id="1382965at2759"/>
<evidence type="ECO:0000256" key="13">
    <source>
        <dbReference type="ARBA" id="ARBA00023136"/>
    </source>
</evidence>
<dbReference type="GO" id="GO:0004674">
    <property type="term" value="F:protein serine/threonine kinase activity"/>
    <property type="evidence" value="ECO:0007669"/>
    <property type="project" value="UniProtKB-KW"/>
</dbReference>
<keyword evidence="6 17" id="KW-0812">Transmembrane</keyword>
<dbReference type="PANTHER" id="PTHR45631:SF212">
    <property type="entry name" value="PROTEIN KINASE DOMAIN-CONTAINING PROTEIN"/>
    <property type="match status" value="1"/>
</dbReference>
<feature type="chain" id="PRO_5034340848" description="non-specific serine/threonine protein kinase" evidence="18">
    <location>
        <begin position="20"/>
        <end position="834"/>
    </location>
</feature>
<evidence type="ECO:0000256" key="2">
    <source>
        <dbReference type="ARBA" id="ARBA00012513"/>
    </source>
</evidence>
<comment type="catalytic activity">
    <reaction evidence="15">
        <text>L-seryl-[protein] + ATP = O-phospho-L-seryl-[protein] + ADP + H(+)</text>
        <dbReference type="Rhea" id="RHEA:17989"/>
        <dbReference type="Rhea" id="RHEA-COMP:9863"/>
        <dbReference type="Rhea" id="RHEA-COMP:11604"/>
        <dbReference type="ChEBI" id="CHEBI:15378"/>
        <dbReference type="ChEBI" id="CHEBI:29999"/>
        <dbReference type="ChEBI" id="CHEBI:30616"/>
        <dbReference type="ChEBI" id="CHEBI:83421"/>
        <dbReference type="ChEBI" id="CHEBI:456216"/>
        <dbReference type="EC" id="2.7.11.1"/>
    </reaction>
</comment>
<dbReference type="FunFam" id="1.10.510.10:FF:001023">
    <property type="entry name" value="Os07g0541700 protein"/>
    <property type="match status" value="1"/>
</dbReference>
<evidence type="ECO:0000256" key="4">
    <source>
        <dbReference type="ARBA" id="ARBA00022614"/>
    </source>
</evidence>
<evidence type="ECO:0000256" key="10">
    <source>
        <dbReference type="ARBA" id="ARBA00022777"/>
    </source>
</evidence>
<dbReference type="EC" id="2.7.11.1" evidence="2"/>
<keyword evidence="5" id="KW-0808">Transferase</keyword>
<dbReference type="CDD" id="cd14066">
    <property type="entry name" value="STKc_IRAK"/>
    <property type="match status" value="1"/>
</dbReference>
<evidence type="ECO:0000256" key="5">
    <source>
        <dbReference type="ARBA" id="ARBA00022679"/>
    </source>
</evidence>
<evidence type="ECO:0000256" key="3">
    <source>
        <dbReference type="ARBA" id="ARBA00022527"/>
    </source>
</evidence>
<keyword evidence="7 18" id="KW-0732">Signal</keyword>
<keyword evidence="13 17" id="KW-0472">Membrane</keyword>
<dbReference type="SUPFAM" id="SSF56112">
    <property type="entry name" value="Protein kinase-like (PK-like)"/>
    <property type="match status" value="1"/>
</dbReference>
<keyword evidence="11 16" id="KW-0067">ATP-binding</keyword>
<evidence type="ECO:0000256" key="15">
    <source>
        <dbReference type="ARBA" id="ARBA00048679"/>
    </source>
</evidence>
<evidence type="ECO:0000313" key="21">
    <source>
        <dbReference type="RefSeq" id="XP_027368356.1"/>
    </source>
</evidence>
<dbReference type="Gene3D" id="2.60.120.430">
    <property type="entry name" value="Galactose-binding lectin"/>
    <property type="match status" value="1"/>
</dbReference>
<keyword evidence="9 16" id="KW-0547">Nucleotide-binding</keyword>
<evidence type="ECO:0000313" key="20">
    <source>
        <dbReference type="Proteomes" id="UP000694853"/>
    </source>
</evidence>
<dbReference type="GeneID" id="113874321"/>
<evidence type="ECO:0000256" key="6">
    <source>
        <dbReference type="ARBA" id="ARBA00022692"/>
    </source>
</evidence>
<dbReference type="PROSITE" id="PS00108">
    <property type="entry name" value="PROTEIN_KINASE_ST"/>
    <property type="match status" value="1"/>
</dbReference>
<dbReference type="KEGG" id="aprc:113874321"/>
<dbReference type="Gene3D" id="3.30.200.20">
    <property type="entry name" value="Phosphorylase Kinase, domain 1"/>
    <property type="match status" value="1"/>
</dbReference>
<dbReference type="RefSeq" id="XP_027368356.1">
    <property type="nucleotide sequence ID" value="XM_027512555.1"/>
</dbReference>